<dbReference type="InterPro" id="IPR002711">
    <property type="entry name" value="HNH"/>
</dbReference>
<gene>
    <name evidence="3" type="ORF">HCR76_05610</name>
</gene>
<keyword evidence="3" id="KW-0378">Hydrolase</keyword>
<dbReference type="Gene3D" id="1.10.30.50">
    <property type="match status" value="1"/>
</dbReference>
<sequence length="97" mass="11023">MTKTYRNDSAYVKKRDALFRQGRKNGIGCHICGKPIDYNLDWKHPMSKTADHINPIANGGKMTGELRLAHRSCNSRRGTKPLNTITQVPSPKTSRKW</sequence>
<evidence type="ECO:0000256" key="1">
    <source>
        <dbReference type="SAM" id="MobiDB-lite"/>
    </source>
</evidence>
<dbReference type="CDD" id="cd00085">
    <property type="entry name" value="HNHc"/>
    <property type="match status" value="1"/>
</dbReference>
<keyword evidence="3" id="KW-0255">Endonuclease</keyword>
<dbReference type="EMBL" id="CP061169">
    <property type="protein sequence ID" value="QPZ39533.1"/>
    <property type="molecule type" value="Genomic_DNA"/>
</dbReference>
<evidence type="ECO:0000313" key="4">
    <source>
        <dbReference type="Proteomes" id="UP000662814"/>
    </source>
</evidence>
<keyword evidence="4" id="KW-1185">Reference proteome</keyword>
<reference evidence="3 4" key="1">
    <citation type="submission" date="2020-12" db="EMBL/GenBank/DDBJ databases">
        <title>Microbacterium sp. HY060.</title>
        <authorList>
            <person name="Zhou J."/>
        </authorList>
    </citation>
    <scope>NUCLEOTIDE SEQUENCE [LARGE SCALE GENOMIC DNA]</scope>
    <source>
        <strain evidence="3 4">HY60</strain>
    </source>
</reference>
<feature type="region of interest" description="Disordered" evidence="1">
    <location>
        <begin position="75"/>
        <end position="97"/>
    </location>
</feature>
<proteinExistence type="predicted"/>
<dbReference type="RefSeq" id="WP_166989002.1">
    <property type="nucleotide sequence ID" value="NZ_CP061169.1"/>
</dbReference>
<feature type="domain" description="HNH nuclease" evidence="2">
    <location>
        <begin position="13"/>
        <end position="75"/>
    </location>
</feature>
<accession>A0ABX6YL53</accession>
<dbReference type="Proteomes" id="UP000662814">
    <property type="component" value="Chromosome"/>
</dbReference>
<name>A0ABX6YL53_9MICO</name>
<dbReference type="SMART" id="SM00507">
    <property type="entry name" value="HNHc"/>
    <property type="match status" value="1"/>
</dbReference>
<keyword evidence="3" id="KW-0540">Nuclease</keyword>
<dbReference type="GO" id="GO:0004519">
    <property type="term" value="F:endonuclease activity"/>
    <property type="evidence" value="ECO:0007669"/>
    <property type="project" value="UniProtKB-KW"/>
</dbReference>
<evidence type="ECO:0000313" key="3">
    <source>
        <dbReference type="EMBL" id="QPZ39533.1"/>
    </source>
</evidence>
<protein>
    <submittedName>
        <fullName evidence="3">HNH endonuclease</fullName>
    </submittedName>
</protein>
<dbReference type="Pfam" id="PF01844">
    <property type="entry name" value="HNH"/>
    <property type="match status" value="1"/>
</dbReference>
<organism evidence="3 4">
    <name type="scientific">Paramicrobacterium chengjingii</name>
    <dbReference type="NCBI Taxonomy" id="2769067"/>
    <lineage>
        <taxon>Bacteria</taxon>
        <taxon>Bacillati</taxon>
        <taxon>Actinomycetota</taxon>
        <taxon>Actinomycetes</taxon>
        <taxon>Micrococcales</taxon>
        <taxon>Microbacteriaceae</taxon>
        <taxon>Paramicrobacterium</taxon>
    </lineage>
</organism>
<evidence type="ECO:0000259" key="2">
    <source>
        <dbReference type="SMART" id="SM00507"/>
    </source>
</evidence>
<dbReference type="InterPro" id="IPR003615">
    <property type="entry name" value="HNH_nuc"/>
</dbReference>
<feature type="compositionally biased region" description="Polar residues" evidence="1">
    <location>
        <begin position="81"/>
        <end position="97"/>
    </location>
</feature>